<organism evidence="2 3">
    <name type="scientific">Dreissena polymorpha</name>
    <name type="common">Zebra mussel</name>
    <name type="synonym">Mytilus polymorpha</name>
    <dbReference type="NCBI Taxonomy" id="45954"/>
    <lineage>
        <taxon>Eukaryota</taxon>
        <taxon>Metazoa</taxon>
        <taxon>Spiralia</taxon>
        <taxon>Lophotrochozoa</taxon>
        <taxon>Mollusca</taxon>
        <taxon>Bivalvia</taxon>
        <taxon>Autobranchia</taxon>
        <taxon>Heteroconchia</taxon>
        <taxon>Euheterodonta</taxon>
        <taxon>Imparidentia</taxon>
        <taxon>Neoheterodontei</taxon>
        <taxon>Myida</taxon>
        <taxon>Dreissenoidea</taxon>
        <taxon>Dreissenidae</taxon>
        <taxon>Dreissena</taxon>
    </lineage>
</organism>
<dbReference type="AlphaFoldDB" id="A0A9D4IV90"/>
<dbReference type="Proteomes" id="UP000828390">
    <property type="component" value="Unassembled WGS sequence"/>
</dbReference>
<evidence type="ECO:0000313" key="2">
    <source>
        <dbReference type="EMBL" id="KAH3785992.1"/>
    </source>
</evidence>
<proteinExistence type="predicted"/>
<keyword evidence="1" id="KW-0732">Signal</keyword>
<keyword evidence="3" id="KW-1185">Reference proteome</keyword>
<accession>A0A9D4IV90</accession>
<name>A0A9D4IV90_DREPO</name>
<feature type="chain" id="PRO_5038867714" evidence="1">
    <location>
        <begin position="19"/>
        <end position="52"/>
    </location>
</feature>
<evidence type="ECO:0000313" key="3">
    <source>
        <dbReference type="Proteomes" id="UP000828390"/>
    </source>
</evidence>
<protein>
    <submittedName>
        <fullName evidence="2">Uncharacterized protein</fullName>
    </submittedName>
</protein>
<feature type="signal peptide" evidence="1">
    <location>
        <begin position="1"/>
        <end position="18"/>
    </location>
</feature>
<comment type="caution">
    <text evidence="2">The sequence shown here is derived from an EMBL/GenBank/DDBJ whole genome shotgun (WGS) entry which is preliminary data.</text>
</comment>
<gene>
    <name evidence="2" type="ORF">DPMN_164090</name>
</gene>
<dbReference type="EMBL" id="JAIWYP010000008">
    <property type="protein sequence ID" value="KAH3785992.1"/>
    <property type="molecule type" value="Genomic_DNA"/>
</dbReference>
<sequence length="52" mass="5542">MKIVAYFAAVCFVSLVTGEDCPHNNATSDCSHMVCAAGFHKECIRNVCTCSG</sequence>
<reference evidence="2" key="2">
    <citation type="submission" date="2020-11" db="EMBL/GenBank/DDBJ databases">
        <authorList>
            <person name="McCartney M.A."/>
            <person name="Auch B."/>
            <person name="Kono T."/>
            <person name="Mallez S."/>
            <person name="Becker A."/>
            <person name="Gohl D.M."/>
            <person name="Silverstein K.A.T."/>
            <person name="Koren S."/>
            <person name="Bechman K.B."/>
            <person name="Herman A."/>
            <person name="Abrahante J.E."/>
            <person name="Garbe J."/>
        </authorList>
    </citation>
    <scope>NUCLEOTIDE SEQUENCE</scope>
    <source>
        <strain evidence="2">Duluth1</strain>
        <tissue evidence="2">Whole animal</tissue>
    </source>
</reference>
<reference evidence="2" key="1">
    <citation type="journal article" date="2019" name="bioRxiv">
        <title>The Genome of the Zebra Mussel, Dreissena polymorpha: A Resource for Invasive Species Research.</title>
        <authorList>
            <person name="McCartney M.A."/>
            <person name="Auch B."/>
            <person name="Kono T."/>
            <person name="Mallez S."/>
            <person name="Zhang Y."/>
            <person name="Obille A."/>
            <person name="Becker A."/>
            <person name="Abrahante J.E."/>
            <person name="Garbe J."/>
            <person name="Badalamenti J.P."/>
            <person name="Herman A."/>
            <person name="Mangelson H."/>
            <person name="Liachko I."/>
            <person name="Sullivan S."/>
            <person name="Sone E.D."/>
            <person name="Koren S."/>
            <person name="Silverstein K.A.T."/>
            <person name="Beckman K.B."/>
            <person name="Gohl D.M."/>
        </authorList>
    </citation>
    <scope>NUCLEOTIDE SEQUENCE</scope>
    <source>
        <strain evidence="2">Duluth1</strain>
        <tissue evidence="2">Whole animal</tissue>
    </source>
</reference>
<evidence type="ECO:0000256" key="1">
    <source>
        <dbReference type="SAM" id="SignalP"/>
    </source>
</evidence>